<feature type="transmembrane region" description="Helical" evidence="7">
    <location>
        <begin position="132"/>
        <end position="150"/>
    </location>
</feature>
<feature type="transmembrane region" description="Helical" evidence="7">
    <location>
        <begin position="318"/>
        <end position="340"/>
    </location>
</feature>
<organism evidence="9">
    <name type="scientific">Caenorhabditis remanei</name>
    <name type="common">Caenorhabditis vulgaris</name>
    <dbReference type="NCBI Taxonomy" id="31234"/>
    <lineage>
        <taxon>Eukaryota</taxon>
        <taxon>Metazoa</taxon>
        <taxon>Ecdysozoa</taxon>
        <taxon>Nematoda</taxon>
        <taxon>Chromadorea</taxon>
        <taxon>Rhabditida</taxon>
        <taxon>Rhabditina</taxon>
        <taxon>Rhabditomorpha</taxon>
        <taxon>Rhabditoidea</taxon>
        <taxon>Rhabditidae</taxon>
        <taxon>Peloderinae</taxon>
        <taxon>Caenorhabditis</taxon>
    </lineage>
</organism>
<dbReference type="PANTHER" id="PTHR10332:SF26">
    <property type="entry name" value="EQUILIBRATIVE NUCLEOSIDE TRANSPORTER 1"/>
    <property type="match status" value="1"/>
</dbReference>
<evidence type="ECO:0000256" key="3">
    <source>
        <dbReference type="ARBA" id="ARBA00022448"/>
    </source>
</evidence>
<dbReference type="PRINTS" id="PR01130">
    <property type="entry name" value="DERENTRNSPRT"/>
</dbReference>
<reference evidence="8" key="1">
    <citation type="submission" date="2007-07" db="EMBL/GenBank/DDBJ databases">
        <title>PCAP assembly of the Caenorhabditis remanei genome.</title>
        <authorList>
            <consortium name="The Caenorhabditis remanei Sequencing Consortium"/>
            <person name="Wilson R.K."/>
        </authorList>
    </citation>
    <scope>NUCLEOTIDE SEQUENCE [LARGE SCALE GENOMIC DNA]</scope>
    <source>
        <strain evidence="8">PB4641</strain>
    </source>
</reference>
<keyword evidence="9" id="KW-1185">Reference proteome</keyword>
<keyword evidence="5 7" id="KW-1133">Transmembrane helix</keyword>
<dbReference type="Proteomes" id="UP000008281">
    <property type="component" value="Unassembled WGS sequence"/>
</dbReference>
<feature type="transmembrane region" description="Helical" evidence="7">
    <location>
        <begin position="416"/>
        <end position="439"/>
    </location>
</feature>
<keyword evidence="6 7" id="KW-0472">Membrane</keyword>
<dbReference type="OMA" id="ASKIHWP"/>
<feature type="transmembrane region" description="Helical" evidence="7">
    <location>
        <begin position="170"/>
        <end position="194"/>
    </location>
</feature>
<feature type="transmembrane region" description="Helical" evidence="7">
    <location>
        <begin position="346"/>
        <end position="368"/>
    </location>
</feature>
<dbReference type="GO" id="GO:0005337">
    <property type="term" value="F:nucleoside transmembrane transporter activity"/>
    <property type="evidence" value="ECO:0007669"/>
    <property type="project" value="InterPro"/>
</dbReference>
<feature type="transmembrane region" description="Helical" evidence="7">
    <location>
        <begin position="380"/>
        <end position="404"/>
    </location>
</feature>
<evidence type="ECO:0000256" key="6">
    <source>
        <dbReference type="ARBA" id="ARBA00023136"/>
    </source>
</evidence>
<comment type="subcellular location">
    <subcellularLocation>
        <location evidence="1">Membrane</location>
        <topology evidence="1">Multi-pass membrane protein</topology>
    </subcellularLocation>
</comment>
<dbReference type="Pfam" id="PF01733">
    <property type="entry name" value="Nucleoside_tran"/>
    <property type="match status" value="1"/>
</dbReference>
<dbReference type="eggNOG" id="KOG1479">
    <property type="taxonomic scope" value="Eukaryota"/>
</dbReference>
<evidence type="ECO:0000313" key="8">
    <source>
        <dbReference type="EMBL" id="EFO82302.1"/>
    </source>
</evidence>
<name>E3LED9_CAERE</name>
<dbReference type="InParanoid" id="E3LED9"/>
<comment type="similarity">
    <text evidence="2">Belongs to the SLC29A/ENT transporter (TC 2.A.57) family.</text>
</comment>
<dbReference type="STRING" id="31234.E3LED9"/>
<evidence type="ECO:0000313" key="9">
    <source>
        <dbReference type="Proteomes" id="UP000008281"/>
    </source>
</evidence>
<evidence type="ECO:0000256" key="2">
    <source>
        <dbReference type="ARBA" id="ARBA00007965"/>
    </source>
</evidence>
<feature type="transmembrane region" description="Helical" evidence="7">
    <location>
        <begin position="97"/>
        <end position="120"/>
    </location>
</feature>
<feature type="transmembrane region" description="Helical" evidence="7">
    <location>
        <begin position="215"/>
        <end position="235"/>
    </location>
</feature>
<proteinExistence type="inferred from homology"/>
<evidence type="ECO:0000256" key="5">
    <source>
        <dbReference type="ARBA" id="ARBA00022989"/>
    </source>
</evidence>
<accession>E3LED9</accession>
<dbReference type="OrthoDB" id="1856718at2759"/>
<dbReference type="AlphaFoldDB" id="E3LED9"/>
<keyword evidence="3" id="KW-0813">Transport</keyword>
<evidence type="ECO:0000256" key="1">
    <source>
        <dbReference type="ARBA" id="ARBA00004141"/>
    </source>
</evidence>
<feature type="transmembrane region" description="Helical" evidence="7">
    <location>
        <begin position="277"/>
        <end position="297"/>
    </location>
</feature>
<dbReference type="SUPFAM" id="SSF103473">
    <property type="entry name" value="MFS general substrate transporter"/>
    <property type="match status" value="1"/>
</dbReference>
<sequence>MAVSSHSNTYVVEQDKAPEDKLNIVYWLVVLVGFGVLLPWNMFITISPEYYVNYWFKQNGEETWYSKEFMGSLTIASQLPNATINVFNLFLILAGPLIYRVFVPVCFNIFNLSVILILVVLLEPTLEWMKPFFWITLGIATSINFSNGLYENSVYGVFADFPHTYIGALLIGNNICGLLITFVKIGVTYCTFLVEMSRVTCSFSVLNDMPRLVAIVYFSISLGILLVCAIALYFITKQDFYHYYHQKGMQVREKAETDKPSPSILWMTFRNCFGQLFNVWFCFAVTLTIFPVMMTVITRGKYGFLDKIISENNEIYTLLTSFLVFNLFATIGSIVASKIHWPTPRYLFVAIVARAFFIPVFFFCNYRVETRAYPVLFDSTDIFVVAGILMSFSHGYLSALAMGYTPNVVPSHYSRFAAQLSVCTLMVGLLTGGLWAVLIENMVDKPQIF</sequence>
<evidence type="ECO:0000256" key="7">
    <source>
        <dbReference type="SAM" id="Phobius"/>
    </source>
</evidence>
<dbReference type="FunCoup" id="E3LED9">
    <property type="interactions" value="327"/>
</dbReference>
<dbReference type="InterPro" id="IPR002259">
    <property type="entry name" value="Eqnu_transpt"/>
</dbReference>
<dbReference type="EMBL" id="DS268407">
    <property type="protein sequence ID" value="EFO82302.1"/>
    <property type="molecule type" value="Genomic_DNA"/>
</dbReference>
<evidence type="ECO:0000256" key="4">
    <source>
        <dbReference type="ARBA" id="ARBA00022692"/>
    </source>
</evidence>
<protein>
    <submittedName>
        <fullName evidence="8">Uncharacterized protein</fullName>
    </submittedName>
</protein>
<keyword evidence="4 7" id="KW-0812">Transmembrane</keyword>
<dbReference type="HOGENOM" id="CLU_021611_0_1_1"/>
<dbReference type="PANTHER" id="PTHR10332">
    <property type="entry name" value="EQUILIBRATIVE NUCLEOSIDE TRANSPORTER"/>
    <property type="match status" value="1"/>
</dbReference>
<feature type="transmembrane region" description="Helical" evidence="7">
    <location>
        <begin position="24"/>
        <end position="46"/>
    </location>
</feature>
<dbReference type="InterPro" id="IPR036259">
    <property type="entry name" value="MFS_trans_sf"/>
</dbReference>
<dbReference type="GO" id="GO:0005886">
    <property type="term" value="C:plasma membrane"/>
    <property type="evidence" value="ECO:0007669"/>
    <property type="project" value="TreeGrafter"/>
</dbReference>
<gene>
    <name evidence="8" type="ORF">CRE_00303</name>
</gene>